<protein>
    <submittedName>
        <fullName evidence="2">SNF2 family protein</fullName>
    </submittedName>
</protein>
<evidence type="ECO:0000313" key="3">
    <source>
        <dbReference type="Proteomes" id="UP000394068"/>
    </source>
</evidence>
<reference evidence="2 3" key="1">
    <citation type="submission" date="2019-05" db="EMBL/GenBank/DDBJ databases">
        <authorList>
            <consortium name="Pathogen Informatics"/>
        </authorList>
    </citation>
    <scope>NUCLEOTIDE SEQUENCE [LARGE SCALE GENOMIC DNA]</scope>
    <source>
        <strain evidence="2 3">NCTC5386</strain>
    </source>
</reference>
<dbReference type="AlphaFoldDB" id="A0A4U9XTX1"/>
<name>A0A4U9XTX1_9STRE</name>
<evidence type="ECO:0000256" key="1">
    <source>
        <dbReference type="SAM" id="Coils"/>
    </source>
</evidence>
<feature type="coiled-coil region" evidence="1">
    <location>
        <begin position="178"/>
        <end position="205"/>
    </location>
</feature>
<organism evidence="2 3">
    <name type="scientific">Streptococcus pseudoporcinus</name>
    <dbReference type="NCBI Taxonomy" id="361101"/>
    <lineage>
        <taxon>Bacteria</taxon>
        <taxon>Bacillati</taxon>
        <taxon>Bacillota</taxon>
        <taxon>Bacilli</taxon>
        <taxon>Lactobacillales</taxon>
        <taxon>Streptococcaceae</taxon>
        <taxon>Streptococcus</taxon>
    </lineage>
</organism>
<keyword evidence="1" id="KW-0175">Coiled coil</keyword>
<gene>
    <name evidence="2" type="ORF">NCTC5386_01547</name>
</gene>
<proteinExistence type="predicted"/>
<dbReference type="Proteomes" id="UP000394068">
    <property type="component" value="Unassembled WGS sequence"/>
</dbReference>
<accession>A0A4U9XTX1</accession>
<dbReference type="EMBL" id="CABEHT010000001">
    <property type="protein sequence ID" value="VTS17203.1"/>
    <property type="molecule type" value="Genomic_DNA"/>
</dbReference>
<evidence type="ECO:0000313" key="2">
    <source>
        <dbReference type="EMBL" id="VTS17203.1"/>
    </source>
</evidence>
<sequence length="272" mass="30959">MTSKDPVRSAEDIDEQTMTASDFKALATGNPFLKLKMELENELGLLDNERRAFDRTKDDYRQTIRVAERDLPALDKRLSSYDQDIENSRRSKGKDFVMSFGSQSYTEKGEAGEYLHQLIRQNRSETKELRTLAHYRGFALKVTTRSMTEPVPEIVTLRVVGDNQYSVSLDLKSPIGTLQRINNVIDDIEKDKETTEALAKSMRDKAAVAKEQVDKTFGKEEHYQNLKAQYDVLAPLIEAGEPIEVIEEALAPFLNQPNKQEIVLDDQLSLDI</sequence>